<dbReference type="PANTHER" id="PTHR33375:SF7">
    <property type="entry name" value="CHROMOSOME 2-PARTITIONING PROTEIN PARB-RELATED"/>
    <property type="match status" value="1"/>
</dbReference>
<dbReference type="RefSeq" id="WP_253568773.1">
    <property type="nucleotide sequence ID" value="NZ_JAMZEK010000004.1"/>
</dbReference>
<dbReference type="InterPro" id="IPR003115">
    <property type="entry name" value="ParB_N"/>
</dbReference>
<dbReference type="Gene3D" id="1.10.10.2830">
    <property type="match status" value="1"/>
</dbReference>
<evidence type="ECO:0000259" key="2">
    <source>
        <dbReference type="SMART" id="SM00470"/>
    </source>
</evidence>
<evidence type="ECO:0000256" key="1">
    <source>
        <dbReference type="SAM" id="MobiDB-lite"/>
    </source>
</evidence>
<dbReference type="InterPro" id="IPR036086">
    <property type="entry name" value="ParB/Sulfiredoxin_sf"/>
</dbReference>
<organism evidence="3 4">
    <name type="scientific">Dyella lutea</name>
    <dbReference type="NCBI Taxonomy" id="2950441"/>
    <lineage>
        <taxon>Bacteria</taxon>
        <taxon>Pseudomonadati</taxon>
        <taxon>Pseudomonadota</taxon>
        <taxon>Gammaproteobacteria</taxon>
        <taxon>Lysobacterales</taxon>
        <taxon>Rhodanobacteraceae</taxon>
        <taxon>Dyella</taxon>
    </lineage>
</organism>
<accession>A0ABT1FHT8</accession>
<evidence type="ECO:0000313" key="4">
    <source>
        <dbReference type="Proteomes" id="UP001204615"/>
    </source>
</evidence>
<protein>
    <submittedName>
        <fullName evidence="3">ParB/RepB/Spo0J family partition protein</fullName>
    </submittedName>
</protein>
<dbReference type="Proteomes" id="UP001204615">
    <property type="component" value="Unassembled WGS sequence"/>
</dbReference>
<dbReference type="Pfam" id="PF02195">
    <property type="entry name" value="ParB_N"/>
    <property type="match status" value="1"/>
</dbReference>
<dbReference type="PANTHER" id="PTHR33375">
    <property type="entry name" value="CHROMOSOME-PARTITIONING PROTEIN PARB-RELATED"/>
    <property type="match status" value="1"/>
</dbReference>
<feature type="domain" description="ParB-like N-terminal" evidence="2">
    <location>
        <begin position="7"/>
        <end position="109"/>
    </location>
</feature>
<dbReference type="SUPFAM" id="SSF110849">
    <property type="entry name" value="ParB/Sulfiredoxin"/>
    <property type="match status" value="1"/>
</dbReference>
<proteinExistence type="predicted"/>
<sequence length="596" mass="64599">MEADAVTTIPLDQLRATRLNVRRTGSGSIDDLAASIAHHGLIHNLTVIKGEAVGNGGTGGYLVVAGSRRLKALTKLQAAGALPATLVDGIPCRIVDRDEGHEASLAENVIREAMHPADEFDAFHSLANDGSGCSTAEIAERFGKSELYVRQRLKLANVAPAILDEYRAGKATLEQMMALALTDDQLQQQHVWKGAKQEWQRRPDLLRSAITQKELAATSKLAKFIGIDAYEKAGGEVRRDIFGSDADAFLVDVKLANKLAEEKLERTAEKIRKEGWAWVETRIEFPYSDRYTFGTAQSTWKGSKQTWTDDAKSHAGVVVSIAHNGQTEIERGLVRPQDRKAAAKAGGAVTGGKEAKAARKPGDLSFAAIQRLQAEAGDIIAAEVATMPRTALALLAAELAGRALYDHTWNGPRTWVHIHREASGRMPGNIAQISGRAPAASRMEEQAKAWRDRLPKKLDELRPFLLQQEFEFISKLLAYLVAREIDVVDVSPGMKGGVVELATAAKVDLGKHWKATEEWLATMPKATVLAMAKDAGGGEIALGMLAKEPKATMPAKAMQFFPAGWIPKVLRPKAPVRPKPAAKKVGKKRQTEGSPA</sequence>
<gene>
    <name evidence="3" type="ORF">NC595_18220</name>
</gene>
<feature type="region of interest" description="Disordered" evidence="1">
    <location>
        <begin position="572"/>
        <end position="596"/>
    </location>
</feature>
<feature type="compositionally biased region" description="Basic residues" evidence="1">
    <location>
        <begin position="572"/>
        <end position="588"/>
    </location>
</feature>
<evidence type="ECO:0000313" key="3">
    <source>
        <dbReference type="EMBL" id="MCP1375988.1"/>
    </source>
</evidence>
<dbReference type="InterPro" id="IPR050336">
    <property type="entry name" value="Chromosome_partition/occlusion"/>
</dbReference>
<dbReference type="SUPFAM" id="SSF109709">
    <property type="entry name" value="KorB DNA-binding domain-like"/>
    <property type="match status" value="1"/>
</dbReference>
<name>A0ABT1FHT8_9GAMM</name>
<comment type="caution">
    <text evidence="3">The sequence shown here is derived from an EMBL/GenBank/DDBJ whole genome shotgun (WGS) entry which is preliminary data.</text>
</comment>
<dbReference type="Gene3D" id="3.90.1530.30">
    <property type="match status" value="1"/>
</dbReference>
<keyword evidence="4" id="KW-1185">Reference proteome</keyword>
<dbReference type="SMART" id="SM00470">
    <property type="entry name" value="ParB"/>
    <property type="match status" value="1"/>
</dbReference>
<dbReference type="CDD" id="cd16406">
    <property type="entry name" value="ParB_N_like"/>
    <property type="match status" value="1"/>
</dbReference>
<dbReference type="EMBL" id="JAMZEK010000004">
    <property type="protein sequence ID" value="MCP1375988.1"/>
    <property type="molecule type" value="Genomic_DNA"/>
</dbReference>
<reference evidence="3 4" key="1">
    <citation type="submission" date="2022-06" db="EMBL/GenBank/DDBJ databases">
        <title>Dyella sp. Sa strain:Sa Genome sequencing.</title>
        <authorList>
            <person name="Park S."/>
        </authorList>
    </citation>
    <scope>NUCLEOTIDE SEQUENCE [LARGE SCALE GENOMIC DNA]</scope>
    <source>
        <strain evidence="3 4">Sa</strain>
    </source>
</reference>